<protein>
    <submittedName>
        <fullName evidence="1">Uncharacterized protein</fullName>
    </submittedName>
</protein>
<feature type="non-terminal residue" evidence="1">
    <location>
        <position position="1"/>
    </location>
</feature>
<proteinExistence type="predicted"/>
<dbReference type="Proteomes" id="UP000308600">
    <property type="component" value="Unassembled WGS sequence"/>
</dbReference>
<keyword evidence="2" id="KW-1185">Reference proteome</keyword>
<name>A0ACD3A411_9AGAR</name>
<reference evidence="1 2" key="1">
    <citation type="journal article" date="2019" name="Nat. Ecol. Evol.">
        <title>Megaphylogeny resolves global patterns of mushroom evolution.</title>
        <authorList>
            <person name="Varga T."/>
            <person name="Krizsan K."/>
            <person name="Foldi C."/>
            <person name="Dima B."/>
            <person name="Sanchez-Garcia M."/>
            <person name="Sanchez-Ramirez S."/>
            <person name="Szollosi G.J."/>
            <person name="Szarkandi J.G."/>
            <person name="Papp V."/>
            <person name="Albert L."/>
            <person name="Andreopoulos W."/>
            <person name="Angelini C."/>
            <person name="Antonin V."/>
            <person name="Barry K.W."/>
            <person name="Bougher N.L."/>
            <person name="Buchanan P."/>
            <person name="Buyck B."/>
            <person name="Bense V."/>
            <person name="Catcheside P."/>
            <person name="Chovatia M."/>
            <person name="Cooper J."/>
            <person name="Damon W."/>
            <person name="Desjardin D."/>
            <person name="Finy P."/>
            <person name="Geml J."/>
            <person name="Haridas S."/>
            <person name="Hughes K."/>
            <person name="Justo A."/>
            <person name="Karasinski D."/>
            <person name="Kautmanova I."/>
            <person name="Kiss B."/>
            <person name="Kocsube S."/>
            <person name="Kotiranta H."/>
            <person name="LaButti K.M."/>
            <person name="Lechner B.E."/>
            <person name="Liimatainen K."/>
            <person name="Lipzen A."/>
            <person name="Lukacs Z."/>
            <person name="Mihaltcheva S."/>
            <person name="Morgado L.N."/>
            <person name="Niskanen T."/>
            <person name="Noordeloos M.E."/>
            <person name="Ohm R.A."/>
            <person name="Ortiz-Santana B."/>
            <person name="Ovrebo C."/>
            <person name="Racz N."/>
            <person name="Riley R."/>
            <person name="Savchenko A."/>
            <person name="Shiryaev A."/>
            <person name="Soop K."/>
            <person name="Spirin V."/>
            <person name="Szebenyi C."/>
            <person name="Tomsovsky M."/>
            <person name="Tulloss R.E."/>
            <person name="Uehling J."/>
            <person name="Grigoriev I.V."/>
            <person name="Vagvolgyi C."/>
            <person name="Papp T."/>
            <person name="Martin F.M."/>
            <person name="Miettinen O."/>
            <person name="Hibbett D.S."/>
            <person name="Nagy L.G."/>
        </authorList>
    </citation>
    <scope>NUCLEOTIDE SEQUENCE [LARGE SCALE GENOMIC DNA]</scope>
    <source>
        <strain evidence="1 2">NL-1719</strain>
    </source>
</reference>
<gene>
    <name evidence="1" type="ORF">BDN72DRAFT_905014</name>
</gene>
<dbReference type="EMBL" id="ML208784">
    <property type="protein sequence ID" value="TFK60384.1"/>
    <property type="molecule type" value="Genomic_DNA"/>
</dbReference>
<organism evidence="1 2">
    <name type="scientific">Pluteus cervinus</name>
    <dbReference type="NCBI Taxonomy" id="181527"/>
    <lineage>
        <taxon>Eukaryota</taxon>
        <taxon>Fungi</taxon>
        <taxon>Dikarya</taxon>
        <taxon>Basidiomycota</taxon>
        <taxon>Agaricomycotina</taxon>
        <taxon>Agaricomycetes</taxon>
        <taxon>Agaricomycetidae</taxon>
        <taxon>Agaricales</taxon>
        <taxon>Pluteineae</taxon>
        <taxon>Pluteaceae</taxon>
        <taxon>Pluteus</taxon>
    </lineage>
</organism>
<sequence length="185" mass="20826">KKEKDVKDKEKREKLKAMQIAQAGSSKKVQAEVDDPKKSKKDKKVKGDKGVVKDKVAKDKKKKQRSSSTKPRIGTSWMRALAKAVLERAETDEILLLPSTAKDDDASYEEEEDKELVLEIQITSLSSHLDSLADLLNLLPVDEENEFTKTLKPISQEAIKPVHLICPQSSYQTETSSTCNFDQRL</sequence>
<evidence type="ECO:0000313" key="1">
    <source>
        <dbReference type="EMBL" id="TFK60384.1"/>
    </source>
</evidence>
<accession>A0ACD3A411</accession>
<evidence type="ECO:0000313" key="2">
    <source>
        <dbReference type="Proteomes" id="UP000308600"/>
    </source>
</evidence>